<comment type="pathway">
    <text evidence="4 16">Cofactor biosynthesis; coenzyme A biosynthesis; CoA from (R)-pantothenate: step 1/5.</text>
</comment>
<dbReference type="EMBL" id="CP121689">
    <property type="protein sequence ID" value="WZL75794.1"/>
    <property type="molecule type" value="Genomic_DNA"/>
</dbReference>
<evidence type="ECO:0000256" key="4">
    <source>
        <dbReference type="ARBA" id="ARBA00005225"/>
    </source>
</evidence>
<evidence type="ECO:0000256" key="15">
    <source>
        <dbReference type="ARBA" id="ARBA00040883"/>
    </source>
</evidence>
<dbReference type="NCBIfam" id="NF009855">
    <property type="entry name" value="PRK13321.1"/>
    <property type="match status" value="1"/>
</dbReference>
<comment type="subcellular location">
    <subcellularLocation>
        <location evidence="3 16">Cytoplasm</location>
    </subcellularLocation>
</comment>
<comment type="function">
    <text evidence="16">Catalyzes the phosphorylation of pantothenate (Pan), the first step in CoA biosynthesis.</text>
</comment>
<keyword evidence="11 16" id="KW-0067">ATP-binding</keyword>
<evidence type="ECO:0000256" key="9">
    <source>
        <dbReference type="ARBA" id="ARBA00022741"/>
    </source>
</evidence>
<dbReference type="GO" id="GO:0004594">
    <property type="term" value="F:pantothenate kinase activity"/>
    <property type="evidence" value="ECO:0007669"/>
    <property type="project" value="UniProtKB-EC"/>
</dbReference>
<dbReference type="Proteomes" id="UP001461341">
    <property type="component" value="Chromosome"/>
</dbReference>
<evidence type="ECO:0000256" key="1">
    <source>
        <dbReference type="ARBA" id="ARBA00001206"/>
    </source>
</evidence>
<evidence type="ECO:0000256" key="14">
    <source>
        <dbReference type="ARBA" id="ARBA00038036"/>
    </source>
</evidence>
<keyword evidence="10 16" id="KW-0418">Kinase</keyword>
<evidence type="ECO:0000256" key="12">
    <source>
        <dbReference type="ARBA" id="ARBA00022958"/>
    </source>
</evidence>
<comment type="catalytic activity">
    <reaction evidence="1 16">
        <text>(R)-pantothenate + ATP = (R)-4'-phosphopantothenate + ADP + H(+)</text>
        <dbReference type="Rhea" id="RHEA:16373"/>
        <dbReference type="ChEBI" id="CHEBI:10986"/>
        <dbReference type="ChEBI" id="CHEBI:15378"/>
        <dbReference type="ChEBI" id="CHEBI:29032"/>
        <dbReference type="ChEBI" id="CHEBI:30616"/>
        <dbReference type="ChEBI" id="CHEBI:456216"/>
        <dbReference type="EC" id="2.7.1.33"/>
    </reaction>
</comment>
<evidence type="ECO:0000256" key="5">
    <source>
        <dbReference type="ARBA" id="ARBA00011738"/>
    </source>
</evidence>
<evidence type="ECO:0000256" key="11">
    <source>
        <dbReference type="ARBA" id="ARBA00022840"/>
    </source>
</evidence>
<comment type="subunit">
    <text evidence="5 16">Homodimer.</text>
</comment>
<dbReference type="NCBIfam" id="TIGR00671">
    <property type="entry name" value="baf"/>
    <property type="match status" value="1"/>
</dbReference>
<keyword evidence="9 16" id="KW-0547">Nucleotide-binding</keyword>
<dbReference type="SUPFAM" id="SSF53067">
    <property type="entry name" value="Actin-like ATPase domain"/>
    <property type="match status" value="2"/>
</dbReference>
<proteinExistence type="inferred from homology"/>
<dbReference type="RefSeq" id="WP_369017944.1">
    <property type="nucleotide sequence ID" value="NZ_CP121689.1"/>
</dbReference>
<reference evidence="17 18" key="1">
    <citation type="submission" date="2023-03" db="EMBL/GenBank/DDBJ databases">
        <title>Novel Species.</title>
        <authorList>
            <person name="Ma S."/>
        </authorList>
    </citation>
    <scope>NUCLEOTIDE SEQUENCE [LARGE SCALE GENOMIC DNA]</scope>
    <source>
        <strain evidence="17 18">B11</strain>
    </source>
</reference>
<evidence type="ECO:0000256" key="16">
    <source>
        <dbReference type="HAMAP-Rule" id="MF_01274"/>
    </source>
</evidence>
<feature type="binding site" evidence="16">
    <location>
        <begin position="6"/>
        <end position="13"/>
    </location>
    <ligand>
        <name>ATP</name>
        <dbReference type="ChEBI" id="CHEBI:30616"/>
    </ligand>
</feature>
<feature type="binding site" evidence="16">
    <location>
        <position position="128"/>
    </location>
    <ligand>
        <name>K(+)</name>
        <dbReference type="ChEBI" id="CHEBI:29103"/>
    </ligand>
</feature>
<dbReference type="CDD" id="cd24015">
    <property type="entry name" value="ASKHA_NBD_PanK-III"/>
    <property type="match status" value="1"/>
</dbReference>
<evidence type="ECO:0000256" key="8">
    <source>
        <dbReference type="ARBA" id="ARBA00022679"/>
    </source>
</evidence>
<keyword evidence="8 16" id="KW-0808">Transferase</keyword>
<comment type="cofactor">
    <cofactor evidence="16">
        <name>NH4(+)</name>
        <dbReference type="ChEBI" id="CHEBI:28938"/>
    </cofactor>
    <cofactor evidence="16">
        <name>K(+)</name>
        <dbReference type="ChEBI" id="CHEBI:29103"/>
    </cofactor>
    <text evidence="16">A monovalent cation. Ammonium or potassium.</text>
</comment>
<dbReference type="Gene3D" id="3.30.420.40">
    <property type="match status" value="2"/>
</dbReference>
<dbReference type="PANTHER" id="PTHR34265">
    <property type="entry name" value="TYPE III PANTOTHENATE KINASE"/>
    <property type="match status" value="1"/>
</dbReference>
<evidence type="ECO:0000256" key="2">
    <source>
        <dbReference type="ARBA" id="ARBA00001958"/>
    </source>
</evidence>
<evidence type="ECO:0000256" key="10">
    <source>
        <dbReference type="ARBA" id="ARBA00022777"/>
    </source>
</evidence>
<comment type="similarity">
    <text evidence="14 16">Belongs to the type III pantothenate kinase family.</text>
</comment>
<dbReference type="InterPro" id="IPR004619">
    <property type="entry name" value="Type_III_PanK"/>
</dbReference>
<name>A0ABZ2Y9W9_9BACT</name>
<evidence type="ECO:0000256" key="13">
    <source>
        <dbReference type="ARBA" id="ARBA00022993"/>
    </source>
</evidence>
<dbReference type="PANTHER" id="PTHR34265:SF1">
    <property type="entry name" value="TYPE III PANTOTHENATE KINASE"/>
    <property type="match status" value="1"/>
</dbReference>
<accession>A0ABZ2Y9W9</accession>
<feature type="binding site" evidence="16">
    <location>
        <position position="183"/>
    </location>
    <ligand>
        <name>substrate</name>
    </ligand>
</feature>
<dbReference type="NCBIfam" id="NF009848">
    <property type="entry name" value="PRK13318.1-6"/>
    <property type="match status" value="1"/>
</dbReference>
<sequence>MLLCIDVGNTHTNFGVFEAGRLLCSFRVSTSIRRTEDEWYLLFWNLLENSGIEFNAIRRVAISCVVPPVLNVLDLLFVKKNGLSVLKVSPGVKTGLAIKAEAREVGADRVVNAVAASHLYGGDLIVIDFGTATTFCAITRKREYLGGVIAPGIGMAREALYEKTAKLPKVDIEVPEHCIGRNTVEAMHAGIFFGYIGLSREIVRRMKEEFSQEARVIATGGWGIFLHRYCDFVDVFNPVLTLEGLRIIDELNT</sequence>
<comment type="caution">
    <text evidence="16">Lacks conserved residue(s) required for the propagation of feature annotation.</text>
</comment>
<dbReference type="EC" id="2.7.1.33" evidence="6 16"/>
<keyword evidence="13 16" id="KW-0173">Coenzyme A biosynthesis</keyword>
<evidence type="ECO:0000256" key="6">
    <source>
        <dbReference type="ARBA" id="ARBA00012102"/>
    </source>
</evidence>
<dbReference type="InterPro" id="IPR043129">
    <property type="entry name" value="ATPase_NBD"/>
</dbReference>
<dbReference type="HAMAP" id="MF_01274">
    <property type="entry name" value="Pantothen_kinase_3"/>
    <property type="match status" value="1"/>
</dbReference>
<comment type="cofactor">
    <cofactor evidence="2">
        <name>K(+)</name>
        <dbReference type="ChEBI" id="CHEBI:29103"/>
    </cofactor>
</comment>
<evidence type="ECO:0000256" key="3">
    <source>
        <dbReference type="ARBA" id="ARBA00004496"/>
    </source>
</evidence>
<keyword evidence="12 16" id="KW-0630">Potassium</keyword>
<protein>
    <recommendedName>
        <fullName evidence="15 16">Type III pantothenate kinase</fullName>
        <ecNumber evidence="6 16">2.7.1.33</ecNumber>
    </recommendedName>
    <alternativeName>
        <fullName evidence="16">PanK-III</fullName>
    </alternativeName>
    <alternativeName>
        <fullName evidence="16">Pantothenic acid kinase</fullName>
    </alternativeName>
</protein>
<evidence type="ECO:0000256" key="7">
    <source>
        <dbReference type="ARBA" id="ARBA00022490"/>
    </source>
</evidence>
<keyword evidence="7 16" id="KW-0963">Cytoplasm</keyword>
<feature type="binding site" evidence="16">
    <location>
        <position position="131"/>
    </location>
    <ligand>
        <name>ATP</name>
        <dbReference type="ChEBI" id="CHEBI:30616"/>
    </ligand>
</feature>
<feature type="binding site" evidence="16">
    <location>
        <begin position="106"/>
        <end position="109"/>
    </location>
    <ligand>
        <name>substrate</name>
    </ligand>
</feature>
<keyword evidence="16" id="KW-0479">Metal-binding</keyword>
<dbReference type="Pfam" id="PF03309">
    <property type="entry name" value="Pan_kinase"/>
    <property type="match status" value="1"/>
</dbReference>
<organism evidence="17 18">
    <name type="scientific">Thermatribacter velox</name>
    <dbReference type="NCBI Taxonomy" id="3039681"/>
    <lineage>
        <taxon>Bacteria</taxon>
        <taxon>Pseudomonadati</taxon>
        <taxon>Atribacterota</taxon>
        <taxon>Atribacteria</taxon>
        <taxon>Atribacterales</taxon>
        <taxon>Thermatribacteraceae</taxon>
        <taxon>Thermatribacter</taxon>
    </lineage>
</organism>
<keyword evidence="18" id="KW-1185">Reference proteome</keyword>
<evidence type="ECO:0000313" key="17">
    <source>
        <dbReference type="EMBL" id="WZL75794.1"/>
    </source>
</evidence>
<feature type="active site" description="Proton acceptor" evidence="16">
    <location>
        <position position="108"/>
    </location>
</feature>
<gene>
    <name evidence="16" type="primary">coaX</name>
    <name evidence="17" type="ORF">QBE54_09420</name>
</gene>
<evidence type="ECO:0000313" key="18">
    <source>
        <dbReference type="Proteomes" id="UP001461341"/>
    </source>
</evidence>